<sequence>MTQTIETRTAETRAAETRTIDLPGVANLRDLGDLPSPGGMTRRGRLLRSDSLHRLDAAGQGRLRDLGLTTVIDLRAASEAARAPNPFATMPGIAYHNISLFEGILPRAEAPDVLQDMYLRALEARGAAFAQVMTLIAEAPEGAVLFHCAAGKDRTGMTAALALTMAGVAEEAVIADYALTADRLAPIRETLIAHAVAEGYSAESFRPLLACAPETMAATLAALRARFGSVPDYLVGIGLGRAALARLERRLTA</sequence>
<reference evidence="2 3" key="2">
    <citation type="submission" date="2019-01" db="EMBL/GenBank/DDBJ databases">
        <authorList>
            <person name="Li Y."/>
        </authorList>
    </citation>
    <scope>NUCLEOTIDE SEQUENCE [LARGE SCALE GENOMIC DNA]</scope>
    <source>
        <strain evidence="2 3">2D-5</strain>
    </source>
</reference>
<evidence type="ECO:0000313" key="3">
    <source>
        <dbReference type="Proteomes" id="UP000285710"/>
    </source>
</evidence>
<gene>
    <name evidence="2" type="ORF">D2T33_08165</name>
</gene>
<dbReference type="AlphaFoldDB" id="A0A443IXC0"/>
<dbReference type="EMBL" id="SAUW01000007">
    <property type="protein sequence ID" value="RWR12678.1"/>
    <property type="molecule type" value="Genomic_DNA"/>
</dbReference>
<evidence type="ECO:0000256" key="1">
    <source>
        <dbReference type="ARBA" id="ARBA00009580"/>
    </source>
</evidence>
<keyword evidence="3" id="KW-1185">Reference proteome</keyword>
<organism evidence="2 3">
    <name type="scientific">Paenirhodobacter populi</name>
    <dbReference type="NCBI Taxonomy" id="2306993"/>
    <lineage>
        <taxon>Bacteria</taxon>
        <taxon>Pseudomonadati</taxon>
        <taxon>Pseudomonadota</taxon>
        <taxon>Alphaproteobacteria</taxon>
        <taxon>Rhodobacterales</taxon>
        <taxon>Rhodobacter group</taxon>
        <taxon>Paenirhodobacter</taxon>
    </lineage>
</organism>
<comment type="caution">
    <text evidence="2">The sequence shown here is derived from an EMBL/GenBank/DDBJ whole genome shotgun (WGS) entry which is preliminary data.</text>
</comment>
<dbReference type="InterPro" id="IPR016130">
    <property type="entry name" value="Tyr_Pase_AS"/>
</dbReference>
<dbReference type="Gene3D" id="3.90.190.10">
    <property type="entry name" value="Protein tyrosine phosphatase superfamily"/>
    <property type="match status" value="1"/>
</dbReference>
<proteinExistence type="inferred from homology"/>
<dbReference type="Pfam" id="PF13350">
    <property type="entry name" value="Y_phosphatase3"/>
    <property type="match status" value="1"/>
</dbReference>
<dbReference type="PANTHER" id="PTHR31126:SF1">
    <property type="entry name" value="TYROSINE SPECIFIC PROTEIN PHOSPHATASES DOMAIN-CONTAINING PROTEIN"/>
    <property type="match status" value="1"/>
</dbReference>
<dbReference type="RefSeq" id="WP_128269458.1">
    <property type="nucleotide sequence ID" value="NZ_SAUW01000007.1"/>
</dbReference>
<reference evidence="2 3" key="1">
    <citation type="submission" date="2019-01" db="EMBL/GenBank/DDBJ databases">
        <title>Sinorhodobacter populi sp. nov. isolated from the symptomatic bark tissue of Populus euramericana canker.</title>
        <authorList>
            <person name="Xu G."/>
        </authorList>
    </citation>
    <scope>NUCLEOTIDE SEQUENCE [LARGE SCALE GENOMIC DNA]</scope>
    <source>
        <strain evidence="2 3">2D-5</strain>
    </source>
</reference>
<dbReference type="PANTHER" id="PTHR31126">
    <property type="entry name" value="TYROSINE-PROTEIN PHOSPHATASE"/>
    <property type="match status" value="1"/>
</dbReference>
<dbReference type="SUPFAM" id="SSF52799">
    <property type="entry name" value="(Phosphotyrosine protein) phosphatases II"/>
    <property type="match status" value="1"/>
</dbReference>
<protein>
    <submittedName>
        <fullName evidence="2">Tyrosine-protein phosphatase</fullName>
    </submittedName>
</protein>
<dbReference type="Proteomes" id="UP000285710">
    <property type="component" value="Unassembled WGS sequence"/>
</dbReference>
<dbReference type="InterPro" id="IPR026893">
    <property type="entry name" value="Tyr/Ser_Pase_IphP-type"/>
</dbReference>
<accession>A0A443IXC0</accession>
<name>A0A443IXC0_9RHOB</name>
<comment type="similarity">
    <text evidence="1">Belongs to the protein-tyrosine phosphatase family.</text>
</comment>
<dbReference type="InterPro" id="IPR029021">
    <property type="entry name" value="Prot-tyrosine_phosphatase-like"/>
</dbReference>
<evidence type="ECO:0000313" key="2">
    <source>
        <dbReference type="EMBL" id="RWR12678.1"/>
    </source>
</evidence>
<dbReference type="GO" id="GO:0004721">
    <property type="term" value="F:phosphoprotein phosphatase activity"/>
    <property type="evidence" value="ECO:0007669"/>
    <property type="project" value="InterPro"/>
</dbReference>
<dbReference type="PROSITE" id="PS00383">
    <property type="entry name" value="TYR_PHOSPHATASE_1"/>
    <property type="match status" value="1"/>
</dbReference>